<dbReference type="Proteomes" id="UP000305067">
    <property type="component" value="Unassembled WGS sequence"/>
</dbReference>
<organism evidence="2 3">
    <name type="scientific">Pterulicium gracile</name>
    <dbReference type="NCBI Taxonomy" id="1884261"/>
    <lineage>
        <taxon>Eukaryota</taxon>
        <taxon>Fungi</taxon>
        <taxon>Dikarya</taxon>
        <taxon>Basidiomycota</taxon>
        <taxon>Agaricomycotina</taxon>
        <taxon>Agaricomycetes</taxon>
        <taxon>Agaricomycetidae</taxon>
        <taxon>Agaricales</taxon>
        <taxon>Pleurotineae</taxon>
        <taxon>Pterulaceae</taxon>
        <taxon>Pterulicium</taxon>
    </lineage>
</organism>
<dbReference type="PROSITE" id="PS50231">
    <property type="entry name" value="RICIN_B_LECTIN"/>
    <property type="match status" value="1"/>
</dbReference>
<feature type="chain" id="PRO_5022883089" evidence="1">
    <location>
        <begin position="19"/>
        <end position="202"/>
    </location>
</feature>
<evidence type="ECO:0000313" key="3">
    <source>
        <dbReference type="Proteomes" id="UP000305067"/>
    </source>
</evidence>
<dbReference type="Gene3D" id="2.80.10.50">
    <property type="match status" value="2"/>
</dbReference>
<keyword evidence="3" id="KW-1185">Reference proteome</keyword>
<dbReference type="AlphaFoldDB" id="A0A5C3Q9L1"/>
<name>A0A5C3Q9L1_9AGAR</name>
<reference evidence="2 3" key="1">
    <citation type="journal article" date="2019" name="Nat. Ecol. Evol.">
        <title>Megaphylogeny resolves global patterns of mushroom evolution.</title>
        <authorList>
            <person name="Varga T."/>
            <person name="Krizsan K."/>
            <person name="Foldi C."/>
            <person name="Dima B."/>
            <person name="Sanchez-Garcia M."/>
            <person name="Sanchez-Ramirez S."/>
            <person name="Szollosi G.J."/>
            <person name="Szarkandi J.G."/>
            <person name="Papp V."/>
            <person name="Albert L."/>
            <person name="Andreopoulos W."/>
            <person name="Angelini C."/>
            <person name="Antonin V."/>
            <person name="Barry K.W."/>
            <person name="Bougher N.L."/>
            <person name="Buchanan P."/>
            <person name="Buyck B."/>
            <person name="Bense V."/>
            <person name="Catcheside P."/>
            <person name="Chovatia M."/>
            <person name="Cooper J."/>
            <person name="Damon W."/>
            <person name="Desjardin D."/>
            <person name="Finy P."/>
            <person name="Geml J."/>
            <person name="Haridas S."/>
            <person name="Hughes K."/>
            <person name="Justo A."/>
            <person name="Karasinski D."/>
            <person name="Kautmanova I."/>
            <person name="Kiss B."/>
            <person name="Kocsube S."/>
            <person name="Kotiranta H."/>
            <person name="LaButti K.M."/>
            <person name="Lechner B.E."/>
            <person name="Liimatainen K."/>
            <person name="Lipzen A."/>
            <person name="Lukacs Z."/>
            <person name="Mihaltcheva S."/>
            <person name="Morgado L.N."/>
            <person name="Niskanen T."/>
            <person name="Noordeloos M.E."/>
            <person name="Ohm R.A."/>
            <person name="Ortiz-Santana B."/>
            <person name="Ovrebo C."/>
            <person name="Racz N."/>
            <person name="Riley R."/>
            <person name="Savchenko A."/>
            <person name="Shiryaev A."/>
            <person name="Soop K."/>
            <person name="Spirin V."/>
            <person name="Szebenyi C."/>
            <person name="Tomsovsky M."/>
            <person name="Tulloss R.E."/>
            <person name="Uehling J."/>
            <person name="Grigoriev I.V."/>
            <person name="Vagvolgyi C."/>
            <person name="Papp T."/>
            <person name="Martin F.M."/>
            <person name="Miettinen O."/>
            <person name="Hibbett D.S."/>
            <person name="Nagy L.G."/>
        </authorList>
    </citation>
    <scope>NUCLEOTIDE SEQUENCE [LARGE SCALE GENOMIC DNA]</scope>
    <source>
        <strain evidence="2 3">CBS 309.79</strain>
    </source>
</reference>
<accession>A0A5C3Q9L1</accession>
<dbReference type="EMBL" id="ML178844">
    <property type="protein sequence ID" value="TFK97867.1"/>
    <property type="molecule type" value="Genomic_DNA"/>
</dbReference>
<keyword evidence="1" id="KW-0732">Signal</keyword>
<dbReference type="InterPro" id="IPR035992">
    <property type="entry name" value="Ricin_B-like_lectins"/>
</dbReference>
<feature type="signal peptide" evidence="1">
    <location>
        <begin position="1"/>
        <end position="18"/>
    </location>
</feature>
<dbReference type="SUPFAM" id="SSF50370">
    <property type="entry name" value="Ricin B-like lectins"/>
    <property type="match status" value="1"/>
</dbReference>
<dbReference type="OrthoDB" id="6770063at2759"/>
<protein>
    <submittedName>
        <fullName evidence="2">Uncharacterized protein</fullName>
    </submittedName>
</protein>
<evidence type="ECO:0000256" key="1">
    <source>
        <dbReference type="SAM" id="SignalP"/>
    </source>
</evidence>
<gene>
    <name evidence="2" type="ORF">BDV98DRAFT_658375</name>
</gene>
<sequence>MKISNLVSSLSLAAGALALPSMLDTRQQKDKFFTVHPAVNKSKCMGVLGGKVVVGAFVDVYDCNGSATQKWSWGAPSDIYALSQIYVVDTSGKKLCVDIPPLSGFPDAEKDIVNGAKLVLKNCKKQDDFAGMDFGRPTDPSANGAIKYSTWFVPDPEEGLFGQKCVDLTGGKTENKNVLQLWNCNEDYKKPWKNQIWSVTEV</sequence>
<evidence type="ECO:0000313" key="2">
    <source>
        <dbReference type="EMBL" id="TFK97867.1"/>
    </source>
</evidence>
<proteinExistence type="predicted"/>